<dbReference type="Gene3D" id="1.10.150.670">
    <property type="entry name" value="Crossover junction endonuclease EME1, DNA-binding domain"/>
    <property type="match status" value="1"/>
</dbReference>
<evidence type="ECO:0000256" key="7">
    <source>
        <dbReference type="ARBA" id="ARBA00022763"/>
    </source>
</evidence>
<feature type="region of interest" description="Disordered" evidence="14">
    <location>
        <begin position="1"/>
        <end position="85"/>
    </location>
</feature>
<dbReference type="FunFam" id="1.10.150.670:FF:000004">
    <property type="entry name" value="Crossover junction endonuclease EME1"/>
    <property type="match status" value="1"/>
</dbReference>
<evidence type="ECO:0000256" key="6">
    <source>
        <dbReference type="ARBA" id="ARBA00022759"/>
    </source>
</evidence>
<gene>
    <name evidence="16" type="ORF">BKA67DRAFT_531858</name>
</gene>
<evidence type="ECO:0000256" key="3">
    <source>
        <dbReference type="ARBA" id="ARBA00005313"/>
    </source>
</evidence>
<dbReference type="RefSeq" id="XP_045960831.1">
    <property type="nucleotide sequence ID" value="XM_046099443.1"/>
</dbReference>
<evidence type="ECO:0000256" key="1">
    <source>
        <dbReference type="ARBA" id="ARBA00001946"/>
    </source>
</evidence>
<keyword evidence="7" id="KW-0227">DNA damage</keyword>
<keyword evidence="13" id="KW-0469">Meiosis</keyword>
<feature type="compositionally biased region" description="Low complexity" evidence="14">
    <location>
        <begin position="68"/>
        <end position="80"/>
    </location>
</feature>
<comment type="cofactor">
    <cofactor evidence="1">
        <name>Mg(2+)</name>
        <dbReference type="ChEBI" id="CHEBI:18420"/>
    </cofactor>
</comment>
<protein>
    <submittedName>
        <fullName evidence="16">ERCC4 domain-containing protein</fullName>
    </submittedName>
</protein>
<dbReference type="InterPro" id="IPR047521">
    <property type="entry name" value="XPF_nuclease_EME1_ascomycetes"/>
</dbReference>
<keyword evidence="5" id="KW-0479">Metal-binding</keyword>
<evidence type="ECO:0000259" key="15">
    <source>
        <dbReference type="SMART" id="SM00891"/>
    </source>
</evidence>
<keyword evidence="10" id="KW-0233">DNA recombination</keyword>
<dbReference type="Proteomes" id="UP000758603">
    <property type="component" value="Unassembled WGS sequence"/>
</dbReference>
<dbReference type="InterPro" id="IPR033310">
    <property type="entry name" value="Mms4/EME1/EME2"/>
</dbReference>
<comment type="similarity">
    <text evidence="3">Belongs to the EME1/MMS4 family.</text>
</comment>
<keyword evidence="12" id="KW-0539">Nucleus</keyword>
<feature type="compositionally biased region" description="Polar residues" evidence="14">
    <location>
        <begin position="244"/>
        <end position="254"/>
    </location>
</feature>
<dbReference type="InterPro" id="IPR006166">
    <property type="entry name" value="ERCC4_domain"/>
</dbReference>
<dbReference type="GO" id="GO:0006302">
    <property type="term" value="P:double-strand break repair"/>
    <property type="evidence" value="ECO:0007669"/>
    <property type="project" value="TreeGrafter"/>
</dbReference>
<keyword evidence="6" id="KW-0255">Endonuclease</keyword>
<dbReference type="GeneID" id="70128335"/>
<evidence type="ECO:0000256" key="12">
    <source>
        <dbReference type="ARBA" id="ARBA00023242"/>
    </source>
</evidence>
<dbReference type="Pfam" id="PF02732">
    <property type="entry name" value="ERCC4"/>
    <property type="match status" value="1"/>
</dbReference>
<evidence type="ECO:0000256" key="10">
    <source>
        <dbReference type="ARBA" id="ARBA00023172"/>
    </source>
</evidence>
<dbReference type="SMART" id="SM00891">
    <property type="entry name" value="ERCC4"/>
    <property type="match status" value="1"/>
</dbReference>
<feature type="region of interest" description="Disordered" evidence="14">
    <location>
        <begin position="224"/>
        <end position="365"/>
    </location>
</feature>
<name>A0A9P8ZYY5_9PEZI</name>
<evidence type="ECO:0000256" key="2">
    <source>
        <dbReference type="ARBA" id="ARBA00004123"/>
    </source>
</evidence>
<dbReference type="Gene3D" id="3.40.50.10130">
    <property type="match status" value="1"/>
</dbReference>
<comment type="subcellular location">
    <subcellularLocation>
        <location evidence="2">Nucleus</location>
    </subcellularLocation>
</comment>
<dbReference type="AlphaFoldDB" id="A0A9P8ZYY5"/>
<feature type="region of interest" description="Disordered" evidence="14">
    <location>
        <begin position="158"/>
        <end position="210"/>
    </location>
</feature>
<keyword evidence="4" id="KW-0540">Nuclease</keyword>
<dbReference type="GO" id="GO:0005634">
    <property type="term" value="C:nucleus"/>
    <property type="evidence" value="ECO:0007669"/>
    <property type="project" value="UniProtKB-SubCell"/>
</dbReference>
<evidence type="ECO:0000256" key="14">
    <source>
        <dbReference type="SAM" id="MobiDB-lite"/>
    </source>
</evidence>
<keyword evidence="8" id="KW-0378">Hydrolase</keyword>
<evidence type="ECO:0000256" key="13">
    <source>
        <dbReference type="ARBA" id="ARBA00023254"/>
    </source>
</evidence>
<dbReference type="GO" id="GO:0048476">
    <property type="term" value="C:Holliday junction resolvase complex"/>
    <property type="evidence" value="ECO:0007669"/>
    <property type="project" value="InterPro"/>
</dbReference>
<dbReference type="PANTHER" id="PTHR21077">
    <property type="entry name" value="EME1 PROTEIN"/>
    <property type="match status" value="1"/>
</dbReference>
<feature type="domain" description="ERCC4" evidence="15">
    <location>
        <begin position="390"/>
        <end position="651"/>
    </location>
</feature>
<keyword evidence="17" id="KW-1185">Reference proteome</keyword>
<feature type="compositionally biased region" description="Basic and acidic residues" evidence="14">
    <location>
        <begin position="271"/>
        <end position="284"/>
    </location>
</feature>
<dbReference type="GO" id="GO:0008821">
    <property type="term" value="F:crossover junction DNA endonuclease activity"/>
    <property type="evidence" value="ECO:0007669"/>
    <property type="project" value="TreeGrafter"/>
</dbReference>
<dbReference type="CDD" id="cd20085">
    <property type="entry name" value="XPF_nuclease_Mms4"/>
    <property type="match status" value="1"/>
</dbReference>
<dbReference type="GO" id="GO:0003677">
    <property type="term" value="F:DNA binding"/>
    <property type="evidence" value="ECO:0007669"/>
    <property type="project" value="InterPro"/>
</dbReference>
<dbReference type="OrthoDB" id="343092at2759"/>
<evidence type="ECO:0000256" key="5">
    <source>
        <dbReference type="ARBA" id="ARBA00022723"/>
    </source>
</evidence>
<organism evidence="16 17">
    <name type="scientific">Truncatella angustata</name>
    <dbReference type="NCBI Taxonomy" id="152316"/>
    <lineage>
        <taxon>Eukaryota</taxon>
        <taxon>Fungi</taxon>
        <taxon>Dikarya</taxon>
        <taxon>Ascomycota</taxon>
        <taxon>Pezizomycotina</taxon>
        <taxon>Sordariomycetes</taxon>
        <taxon>Xylariomycetidae</taxon>
        <taxon>Amphisphaeriales</taxon>
        <taxon>Sporocadaceae</taxon>
        <taxon>Truncatella</taxon>
    </lineage>
</organism>
<dbReference type="InterPro" id="IPR042530">
    <property type="entry name" value="EME1/EME2_C"/>
</dbReference>
<comment type="caution">
    <text evidence="16">The sequence shown here is derived from an EMBL/GenBank/DDBJ whole genome shotgun (WGS) entry which is preliminary data.</text>
</comment>
<dbReference type="EMBL" id="JAGPXC010000002">
    <property type="protein sequence ID" value="KAH6656597.1"/>
    <property type="molecule type" value="Genomic_DNA"/>
</dbReference>
<keyword evidence="11" id="KW-0234">DNA repair</keyword>
<dbReference type="GO" id="GO:0000712">
    <property type="term" value="P:resolution of meiotic recombination intermediates"/>
    <property type="evidence" value="ECO:0007669"/>
    <property type="project" value="TreeGrafter"/>
</dbReference>
<dbReference type="GO" id="GO:0046872">
    <property type="term" value="F:metal ion binding"/>
    <property type="evidence" value="ECO:0007669"/>
    <property type="project" value="UniProtKB-KW"/>
</dbReference>
<evidence type="ECO:0000313" key="16">
    <source>
        <dbReference type="EMBL" id="KAH6656597.1"/>
    </source>
</evidence>
<evidence type="ECO:0000256" key="11">
    <source>
        <dbReference type="ARBA" id="ARBA00023204"/>
    </source>
</evidence>
<sequence length="698" mass="77367">MAPEVICLLSSPSEPSPANAKFPAQNRQAQPHDLQSDDDEFPDISGIVSGTRTSRARATISKGLLKRTNNTGSNGNNGSNQLRQDDNDFLFLSDDFDTTGDLSYHATRNTQASPGATRNKALNARSMMRTSSATVGTKSNCPLQPAGLKRWKSVADPIQHTSSPQRPMAIDLEDDPFASSSPASKTSKGKQPDRATPLSNTSTAGNKLPTMSSKVYDLTSDFSDLSPVQARPSMPKKKSDWDPISSSMPEMSTARNEDSLLPSSPPRPPKRKVDVIDLNNSDRPDSEDEFPELSKVKADTAIISRRASPRSLKRSKTAPANTAAKKPPPKTQEEKELEKKRKAGEREAENERKRIDKERAKREKAIEKDKAKALAEVNKVRVNKSVAQVEMIVDLPKSLSTGLNAQVTTLLNEHSIDHKTWDSPVEHVVRWRRKVDKKFNEEKDYFEPMPLHLEQEKHVLVAIPAAEFVKLATGSEGVDVDAHVLKMKVAFPESSIIYLVEGLDQWFRKNRTARNRQFQNAARHDANSSGAQTRRIAKAYEIVDEDVVEDALLSLQVDHGVLIHKTNAPVETAQWIAIFTQHISTIPYRKLRDDISTDAGFSVESGQVKTGESMKETYVLMLQEVARVTAPMAYGIVAEYPTVTELVRGLEQKGSLALEDLRKSANKDGRLTDQRIGQAISKRLYKIFTSEDPTSTDI</sequence>
<dbReference type="GO" id="GO:0031297">
    <property type="term" value="P:replication fork processing"/>
    <property type="evidence" value="ECO:0007669"/>
    <property type="project" value="TreeGrafter"/>
</dbReference>
<feature type="compositionally biased region" description="Basic residues" evidence="14">
    <location>
        <begin position="307"/>
        <end position="316"/>
    </location>
</feature>
<accession>A0A9P8ZYY5</accession>
<feature type="compositionally biased region" description="Polar residues" evidence="14">
    <location>
        <begin position="197"/>
        <end position="210"/>
    </location>
</feature>
<evidence type="ECO:0000256" key="8">
    <source>
        <dbReference type="ARBA" id="ARBA00022801"/>
    </source>
</evidence>
<evidence type="ECO:0000313" key="17">
    <source>
        <dbReference type="Proteomes" id="UP000758603"/>
    </source>
</evidence>
<proteinExistence type="inferred from homology"/>
<dbReference type="PANTHER" id="PTHR21077:SF5">
    <property type="entry name" value="CROSSOVER JUNCTION ENDONUCLEASE MMS4"/>
    <property type="match status" value="1"/>
</dbReference>
<evidence type="ECO:0000256" key="4">
    <source>
        <dbReference type="ARBA" id="ARBA00022722"/>
    </source>
</evidence>
<reference evidence="16" key="1">
    <citation type="journal article" date="2021" name="Nat. Commun.">
        <title>Genetic determinants of endophytism in the Arabidopsis root mycobiome.</title>
        <authorList>
            <person name="Mesny F."/>
            <person name="Miyauchi S."/>
            <person name="Thiergart T."/>
            <person name="Pickel B."/>
            <person name="Atanasova L."/>
            <person name="Karlsson M."/>
            <person name="Huettel B."/>
            <person name="Barry K.W."/>
            <person name="Haridas S."/>
            <person name="Chen C."/>
            <person name="Bauer D."/>
            <person name="Andreopoulos W."/>
            <person name="Pangilinan J."/>
            <person name="LaButti K."/>
            <person name="Riley R."/>
            <person name="Lipzen A."/>
            <person name="Clum A."/>
            <person name="Drula E."/>
            <person name="Henrissat B."/>
            <person name="Kohler A."/>
            <person name="Grigoriev I.V."/>
            <person name="Martin F.M."/>
            <person name="Hacquard S."/>
        </authorList>
    </citation>
    <scope>NUCLEOTIDE SEQUENCE</scope>
    <source>
        <strain evidence="16">MPI-SDFR-AT-0073</strain>
    </source>
</reference>
<feature type="compositionally biased region" description="Basic and acidic residues" evidence="14">
    <location>
        <begin position="331"/>
        <end position="365"/>
    </location>
</feature>
<dbReference type="GO" id="GO:0031573">
    <property type="term" value="P:mitotic intra-S DNA damage checkpoint signaling"/>
    <property type="evidence" value="ECO:0007669"/>
    <property type="project" value="TreeGrafter"/>
</dbReference>
<keyword evidence="9" id="KW-0460">Magnesium</keyword>
<evidence type="ECO:0000256" key="9">
    <source>
        <dbReference type="ARBA" id="ARBA00022842"/>
    </source>
</evidence>